<evidence type="ECO:0000313" key="3">
    <source>
        <dbReference type="Proteomes" id="UP000230161"/>
    </source>
</evidence>
<reference evidence="2 3" key="1">
    <citation type="submission" date="2017-11" db="EMBL/GenBank/DDBJ databases">
        <title>Genomic Encyclopedia of Archaeal and Bacterial Type Strains, Phase II (KMG-II): From Individual Species to Whole Genera.</title>
        <authorList>
            <person name="Goeker M."/>
        </authorList>
    </citation>
    <scope>NUCLEOTIDE SEQUENCE [LARGE SCALE GENOMIC DNA]</scope>
    <source>
        <strain evidence="2 3">DSM 25625</strain>
    </source>
</reference>
<protein>
    <submittedName>
        <fullName evidence="2">Transporter family-2 protein</fullName>
    </submittedName>
</protein>
<name>A0A2M9BVI4_9MICO</name>
<evidence type="ECO:0000313" key="2">
    <source>
        <dbReference type="EMBL" id="PJJ61961.1"/>
    </source>
</evidence>
<dbReference type="GO" id="GO:0005886">
    <property type="term" value="C:plasma membrane"/>
    <property type="evidence" value="ECO:0007669"/>
    <property type="project" value="TreeGrafter"/>
</dbReference>
<gene>
    <name evidence="2" type="ORF">CLV54_1752</name>
</gene>
<feature type="transmembrane region" description="Helical" evidence="1">
    <location>
        <begin position="197"/>
        <end position="215"/>
    </location>
</feature>
<feature type="transmembrane region" description="Helical" evidence="1">
    <location>
        <begin position="38"/>
        <end position="58"/>
    </location>
</feature>
<dbReference type="EMBL" id="PGFB01000003">
    <property type="protein sequence ID" value="PJJ61961.1"/>
    <property type="molecule type" value="Genomic_DNA"/>
</dbReference>
<feature type="transmembrane region" description="Helical" evidence="1">
    <location>
        <begin position="70"/>
        <end position="91"/>
    </location>
</feature>
<feature type="transmembrane region" description="Helical" evidence="1">
    <location>
        <begin position="288"/>
        <end position="306"/>
    </location>
</feature>
<dbReference type="AlphaFoldDB" id="A0A2M9BVI4"/>
<dbReference type="InterPro" id="IPR006750">
    <property type="entry name" value="YdcZ"/>
</dbReference>
<comment type="caution">
    <text evidence="2">The sequence shown here is derived from an EMBL/GenBank/DDBJ whole genome shotgun (WGS) entry which is preliminary data.</text>
</comment>
<sequence>MLPLASNRLFRRPKLEDMTNPPSAGASPAARRRRVPSAWLGLVFAVVCGALVALQTRINGELGVRLDDGFTAAVISFGSGLLILAVVMAFWPAGRRGLGVVASELRRGRLPWWSVLGGGAGAFLVLSQGIVAAALGVALFTVAIVAGQTVSGLVLDRVGFGPGGRRPVTLPRLLGAVLVLVAVGWAVSDQLQHDVPFWMLLLPLIAGVGLAWQQAVNARVRIVADSALTATFINFLVGTVVLVIAMLVHALSAGWPDALPSDPWLYLGGAIGTVFIAGAAVLVRSTGVLLFGLASVAGQLLAALLIDATSPTAAQAIDGATIGGTLLAVVAVVIAGIRWRRRASPAAGSAPR</sequence>
<dbReference type="PANTHER" id="PTHR34821">
    <property type="entry name" value="INNER MEMBRANE PROTEIN YDCZ"/>
    <property type="match status" value="1"/>
</dbReference>
<dbReference type="Pfam" id="PF04657">
    <property type="entry name" value="DMT_YdcZ"/>
    <property type="match status" value="2"/>
</dbReference>
<feature type="transmembrane region" description="Helical" evidence="1">
    <location>
        <begin position="167"/>
        <end position="185"/>
    </location>
</feature>
<dbReference type="PANTHER" id="PTHR34821:SF2">
    <property type="entry name" value="INNER MEMBRANE PROTEIN YDCZ"/>
    <property type="match status" value="1"/>
</dbReference>
<accession>A0A2M9BVI4</accession>
<feature type="transmembrane region" description="Helical" evidence="1">
    <location>
        <begin position="227"/>
        <end position="252"/>
    </location>
</feature>
<organism evidence="2 3">
    <name type="scientific">Compostimonas suwonensis</name>
    <dbReference type="NCBI Taxonomy" id="1048394"/>
    <lineage>
        <taxon>Bacteria</taxon>
        <taxon>Bacillati</taxon>
        <taxon>Actinomycetota</taxon>
        <taxon>Actinomycetes</taxon>
        <taxon>Micrococcales</taxon>
        <taxon>Microbacteriaceae</taxon>
        <taxon>Compostimonas</taxon>
    </lineage>
</organism>
<keyword evidence="3" id="KW-1185">Reference proteome</keyword>
<dbReference type="Proteomes" id="UP000230161">
    <property type="component" value="Unassembled WGS sequence"/>
</dbReference>
<proteinExistence type="predicted"/>
<keyword evidence="1" id="KW-0812">Transmembrane</keyword>
<evidence type="ECO:0000256" key="1">
    <source>
        <dbReference type="SAM" id="Phobius"/>
    </source>
</evidence>
<feature type="transmembrane region" description="Helical" evidence="1">
    <location>
        <begin position="312"/>
        <end position="337"/>
    </location>
</feature>
<keyword evidence="1" id="KW-0472">Membrane</keyword>
<feature type="transmembrane region" description="Helical" evidence="1">
    <location>
        <begin position="137"/>
        <end position="155"/>
    </location>
</feature>
<feature type="transmembrane region" description="Helical" evidence="1">
    <location>
        <begin position="264"/>
        <end position="283"/>
    </location>
</feature>
<keyword evidence="1" id="KW-1133">Transmembrane helix</keyword>
<feature type="transmembrane region" description="Helical" evidence="1">
    <location>
        <begin position="112"/>
        <end position="131"/>
    </location>
</feature>